<accession>A0A0R2ILV2</accession>
<feature type="transmembrane region" description="Helical" evidence="1">
    <location>
        <begin position="151"/>
        <end position="169"/>
    </location>
</feature>
<feature type="transmembrane region" description="Helical" evidence="1">
    <location>
        <begin position="45"/>
        <end position="64"/>
    </location>
</feature>
<comment type="caution">
    <text evidence="2">The sequence shown here is derived from an EMBL/GenBank/DDBJ whole genome shotgun (WGS) entry which is preliminary data.</text>
</comment>
<evidence type="ECO:0000313" key="3">
    <source>
        <dbReference type="Proteomes" id="UP000051568"/>
    </source>
</evidence>
<proteinExistence type="predicted"/>
<protein>
    <submittedName>
        <fullName evidence="2">Integral membrane protein</fullName>
    </submittedName>
</protein>
<keyword evidence="3" id="KW-1185">Reference proteome</keyword>
<keyword evidence="1" id="KW-0812">Transmembrane</keyword>
<dbReference type="EMBL" id="JQBR01000006">
    <property type="protein sequence ID" value="KRN66067.1"/>
    <property type="molecule type" value="Genomic_DNA"/>
</dbReference>
<reference evidence="2 3" key="1">
    <citation type="journal article" date="2015" name="Genome Announc.">
        <title>Expanding the biotechnology potential of lactobacilli through comparative genomics of 213 strains and associated genera.</title>
        <authorList>
            <person name="Sun Z."/>
            <person name="Harris H.M."/>
            <person name="McCann A."/>
            <person name="Guo C."/>
            <person name="Argimon S."/>
            <person name="Zhang W."/>
            <person name="Yang X."/>
            <person name="Jeffery I.B."/>
            <person name="Cooney J.C."/>
            <person name="Kagawa T.F."/>
            <person name="Liu W."/>
            <person name="Song Y."/>
            <person name="Salvetti E."/>
            <person name="Wrobel A."/>
            <person name="Rasinkangas P."/>
            <person name="Parkhill J."/>
            <person name="Rea M.C."/>
            <person name="O'Sullivan O."/>
            <person name="Ritari J."/>
            <person name="Douillard F.P."/>
            <person name="Paul Ross R."/>
            <person name="Yang R."/>
            <person name="Briner A.E."/>
            <person name="Felis G.E."/>
            <person name="de Vos W.M."/>
            <person name="Barrangou R."/>
            <person name="Klaenhammer T.R."/>
            <person name="Caufield P.W."/>
            <person name="Cui Y."/>
            <person name="Zhang H."/>
            <person name="O'Toole P.W."/>
        </authorList>
    </citation>
    <scope>NUCLEOTIDE SEQUENCE [LARGE SCALE GENOMIC DNA]</scope>
    <source>
        <strain evidence="2 3">DSM 17757</strain>
    </source>
</reference>
<gene>
    <name evidence="2" type="ORF">IV80_GL001627</name>
</gene>
<evidence type="ECO:0000313" key="2">
    <source>
        <dbReference type="EMBL" id="KRN66067.1"/>
    </source>
</evidence>
<dbReference type="PATRIC" id="fig|319652.3.peg.1649"/>
<sequence length="333" mass="39189">MSTRELAIISWIFLIGIFCILDGKLRSSVFGMFETVKELLAQPVFKIILFNQIIILIFFSWKIFQYNLSWWMLKDYSIDFFTILTFLGSYQFIKFRNALFGSLGLSSLFQYLLGNFTFSYCVEMLLIPVLVVLSLIVVVAEQKGFTSVFKFFNEILSIIGMFLIVYVIFRAVISWPQELSVAYWSGFFITAIAWIVNLPLMFLSIPMFQYDVIDNFRNGKKTILEILCQSNLFWLKRFIYGYLFFQKVDQKIVSISQGGLLNRRLVIILKRGTLPKEAKKVEMYYRLLFAKSSNYKQNKKIIPIRIECRNDLDRALIIKPYEISDLQEIYRID</sequence>
<feature type="transmembrane region" description="Helical" evidence="1">
    <location>
        <begin position="113"/>
        <end position="139"/>
    </location>
</feature>
<dbReference type="AlphaFoldDB" id="A0A0R2ILV2"/>
<feature type="transmembrane region" description="Helical" evidence="1">
    <location>
        <begin position="181"/>
        <end position="203"/>
    </location>
</feature>
<dbReference type="Proteomes" id="UP000051568">
    <property type="component" value="Unassembled WGS sequence"/>
</dbReference>
<dbReference type="OrthoDB" id="10010614at2"/>
<keyword evidence="1" id="KW-1133">Transmembrane helix</keyword>
<evidence type="ECO:0000256" key="1">
    <source>
        <dbReference type="SAM" id="Phobius"/>
    </source>
</evidence>
<name>A0A0R2ILV2_9LACO</name>
<organism evidence="2 3">
    <name type="scientific">Pediococcus cellicola</name>
    <dbReference type="NCBI Taxonomy" id="319652"/>
    <lineage>
        <taxon>Bacteria</taxon>
        <taxon>Bacillati</taxon>
        <taxon>Bacillota</taxon>
        <taxon>Bacilli</taxon>
        <taxon>Lactobacillales</taxon>
        <taxon>Lactobacillaceae</taxon>
        <taxon>Pediococcus</taxon>
    </lineage>
</organism>
<keyword evidence="1" id="KW-0472">Membrane</keyword>
<feature type="transmembrane region" description="Helical" evidence="1">
    <location>
        <begin position="7"/>
        <end position="25"/>
    </location>
</feature>
<dbReference type="RefSeq" id="WP_057751334.1">
    <property type="nucleotide sequence ID" value="NZ_BJVH01000007.1"/>
</dbReference>
<feature type="transmembrane region" description="Helical" evidence="1">
    <location>
        <begin position="76"/>
        <end position="93"/>
    </location>
</feature>